<accession>A0A3A9J868</accession>
<protein>
    <recommendedName>
        <fullName evidence="1">Transposase DDE domain-containing protein</fullName>
    </recommendedName>
</protein>
<dbReference type="AlphaFoldDB" id="A0A3A9J868"/>
<organism evidence="2 5">
    <name type="scientific">Teichococcus wenyumeiae</name>
    <dbReference type="NCBI Taxonomy" id="2478470"/>
    <lineage>
        <taxon>Bacteria</taxon>
        <taxon>Pseudomonadati</taxon>
        <taxon>Pseudomonadota</taxon>
        <taxon>Alphaproteobacteria</taxon>
        <taxon>Acetobacterales</taxon>
        <taxon>Roseomonadaceae</taxon>
        <taxon>Roseomonas</taxon>
    </lineage>
</organism>
<dbReference type="EMBL" id="RFLX01000078">
    <property type="protein sequence ID" value="RMI15156.1"/>
    <property type="molecule type" value="Genomic_DNA"/>
</dbReference>
<evidence type="ECO:0000259" key="1">
    <source>
        <dbReference type="Pfam" id="PF13586"/>
    </source>
</evidence>
<dbReference type="Proteomes" id="UP000274097">
    <property type="component" value="Unassembled WGS sequence"/>
</dbReference>
<proteinExistence type="predicted"/>
<reference evidence="2 5" key="1">
    <citation type="submission" date="2018-09" db="EMBL/GenBank/DDBJ databases">
        <title>Roseomonas sp. nov., isolated from feces of Tibetan antelopes in the Qinghai-Tibet plateau, China.</title>
        <authorList>
            <person name="Tian Z."/>
        </authorList>
    </citation>
    <scope>NUCLEOTIDE SEQUENCE [LARGE SCALE GENOMIC DNA]</scope>
    <source>
        <strain evidence="3 4">Z23</strain>
        <strain evidence="2 5">Z24</strain>
    </source>
</reference>
<feature type="domain" description="Transposase DDE" evidence="1">
    <location>
        <begin position="33"/>
        <end position="103"/>
    </location>
</feature>
<keyword evidence="4" id="KW-1185">Reference proteome</keyword>
<dbReference type="PANTHER" id="PTHR30007:SF1">
    <property type="entry name" value="BLR1914 PROTEIN"/>
    <property type="match status" value="1"/>
</dbReference>
<dbReference type="OrthoDB" id="9798237at2"/>
<evidence type="ECO:0000313" key="5">
    <source>
        <dbReference type="Proteomes" id="UP000278036"/>
    </source>
</evidence>
<evidence type="ECO:0000313" key="2">
    <source>
        <dbReference type="EMBL" id="RKK01781.1"/>
    </source>
</evidence>
<evidence type="ECO:0000313" key="3">
    <source>
        <dbReference type="EMBL" id="RMI15156.1"/>
    </source>
</evidence>
<sequence length="108" mass="13102">MTVPRLRADARQHRRHQHALPRLRAVTAPKRLIADQAYDAESLRRWLKERRIKAVIPSTVTRTKPSPLHRQAYRRRNQIERLFCRLKNWRRPATRYDRSPRTILPHSR</sequence>
<gene>
    <name evidence="2" type="ORF">D6Z83_23190</name>
    <name evidence="3" type="ORF">EBE87_27045</name>
</gene>
<dbReference type="InParanoid" id="A0A3A9J868"/>
<dbReference type="PANTHER" id="PTHR30007">
    <property type="entry name" value="PHP DOMAIN PROTEIN"/>
    <property type="match status" value="1"/>
</dbReference>
<evidence type="ECO:0000313" key="4">
    <source>
        <dbReference type="Proteomes" id="UP000274097"/>
    </source>
</evidence>
<dbReference type="EMBL" id="RAQU01000220">
    <property type="protein sequence ID" value="RKK01781.1"/>
    <property type="molecule type" value="Genomic_DNA"/>
</dbReference>
<dbReference type="Proteomes" id="UP000278036">
    <property type="component" value="Unassembled WGS sequence"/>
</dbReference>
<dbReference type="InterPro" id="IPR025668">
    <property type="entry name" value="Tnp_DDE_dom"/>
</dbReference>
<dbReference type="Pfam" id="PF13586">
    <property type="entry name" value="DDE_Tnp_1_2"/>
    <property type="match status" value="1"/>
</dbReference>
<name>A0A3A9J868_9PROT</name>
<comment type="caution">
    <text evidence="2">The sequence shown here is derived from an EMBL/GenBank/DDBJ whole genome shotgun (WGS) entry which is preliminary data.</text>
</comment>